<dbReference type="EMBL" id="JAPWTK010000096">
    <property type="protein sequence ID" value="KAJ8950683.1"/>
    <property type="molecule type" value="Genomic_DNA"/>
</dbReference>
<dbReference type="Proteomes" id="UP001162162">
    <property type="component" value="Unassembled WGS sequence"/>
</dbReference>
<reference evidence="9" key="1">
    <citation type="journal article" date="2023" name="Insect Mol. Biol.">
        <title>Genome sequencing provides insights into the evolution of gene families encoding plant cell wall-degrading enzymes in longhorned beetles.</title>
        <authorList>
            <person name="Shin N.R."/>
            <person name="Okamura Y."/>
            <person name="Kirsch R."/>
            <person name="Pauchet Y."/>
        </authorList>
    </citation>
    <scope>NUCLEOTIDE SEQUENCE</scope>
    <source>
        <strain evidence="9">AMC_N1</strain>
    </source>
</reference>
<keyword evidence="2" id="KW-0227">DNA damage</keyword>
<comment type="subcellular location">
    <subcellularLocation>
        <location evidence="1">Nucleus</location>
    </subcellularLocation>
</comment>
<dbReference type="InterPro" id="IPR015381">
    <property type="entry name" value="XLF-like_N"/>
</dbReference>
<evidence type="ECO:0000256" key="3">
    <source>
        <dbReference type="ARBA" id="ARBA00023125"/>
    </source>
</evidence>
<gene>
    <name evidence="9" type="ORF">NQ318_012763</name>
</gene>
<keyword evidence="5" id="KW-0539">Nucleus</keyword>
<evidence type="ECO:0000256" key="5">
    <source>
        <dbReference type="ARBA" id="ARBA00023242"/>
    </source>
</evidence>
<protein>
    <recommendedName>
        <fullName evidence="7">Non-homologous end-joining factor 1</fullName>
    </recommendedName>
</protein>
<comment type="similarity">
    <text evidence="6">Belongs to the XRCC4-XLF family. XLF subfamily.</text>
</comment>
<dbReference type="GO" id="GO:0032807">
    <property type="term" value="C:DNA ligase IV complex"/>
    <property type="evidence" value="ECO:0007669"/>
    <property type="project" value="TreeGrafter"/>
</dbReference>
<dbReference type="Pfam" id="PF09302">
    <property type="entry name" value="XLF"/>
    <property type="match status" value="1"/>
</dbReference>
<dbReference type="CDD" id="cd22285">
    <property type="entry name" value="HD_XLF_N"/>
    <property type="match status" value="1"/>
</dbReference>
<dbReference type="GO" id="GO:0006303">
    <property type="term" value="P:double-strand break repair via nonhomologous end joining"/>
    <property type="evidence" value="ECO:0007669"/>
    <property type="project" value="TreeGrafter"/>
</dbReference>
<organism evidence="9 10">
    <name type="scientific">Aromia moschata</name>
    <dbReference type="NCBI Taxonomy" id="1265417"/>
    <lineage>
        <taxon>Eukaryota</taxon>
        <taxon>Metazoa</taxon>
        <taxon>Ecdysozoa</taxon>
        <taxon>Arthropoda</taxon>
        <taxon>Hexapoda</taxon>
        <taxon>Insecta</taxon>
        <taxon>Pterygota</taxon>
        <taxon>Neoptera</taxon>
        <taxon>Endopterygota</taxon>
        <taxon>Coleoptera</taxon>
        <taxon>Polyphaga</taxon>
        <taxon>Cucujiformia</taxon>
        <taxon>Chrysomeloidea</taxon>
        <taxon>Cerambycidae</taxon>
        <taxon>Cerambycinae</taxon>
        <taxon>Callichromatini</taxon>
        <taxon>Aromia</taxon>
    </lineage>
</organism>
<evidence type="ECO:0000256" key="7">
    <source>
        <dbReference type="ARBA" id="ARBA00044529"/>
    </source>
</evidence>
<evidence type="ECO:0000256" key="6">
    <source>
        <dbReference type="ARBA" id="ARBA00025747"/>
    </source>
</evidence>
<evidence type="ECO:0000313" key="10">
    <source>
        <dbReference type="Proteomes" id="UP001162162"/>
    </source>
</evidence>
<name>A0AAV8YG98_9CUCU</name>
<dbReference type="GO" id="GO:0045027">
    <property type="term" value="F:DNA end binding"/>
    <property type="evidence" value="ECO:0007669"/>
    <property type="project" value="TreeGrafter"/>
</dbReference>
<sequence>MAKSGVWKTFTICDDVYMLKVTEANGEFRFCISDLKEIWCGEYTKERLVDSFKECNPSISIGRDEAIAQILRILDHINEADVTVTRSDGKIDVDVKSDITGLDTKFKVKYKLDLVVADKEKFVQEITAPMVHTINYLEKQQKMLCNLIEKKDRELEEYRMEKGVISRADLMTEKFNPDVIEKSSKNLMLDVYVESTKFWEKFVEKYGNVEKKVIEVNVEPWNHVKRKRKIYNSKTSSKKVC</sequence>
<evidence type="ECO:0000256" key="1">
    <source>
        <dbReference type="ARBA" id="ARBA00004123"/>
    </source>
</evidence>
<comment type="caution">
    <text evidence="9">The sequence shown here is derived from an EMBL/GenBank/DDBJ whole genome shotgun (WGS) entry which is preliminary data.</text>
</comment>
<dbReference type="PANTHER" id="PTHR32235:SF1">
    <property type="entry name" value="NON-HOMOLOGOUS END-JOINING FACTOR 1"/>
    <property type="match status" value="1"/>
</dbReference>
<keyword evidence="10" id="KW-1185">Reference proteome</keyword>
<evidence type="ECO:0000313" key="9">
    <source>
        <dbReference type="EMBL" id="KAJ8950683.1"/>
    </source>
</evidence>
<dbReference type="AlphaFoldDB" id="A0AAV8YG98"/>
<dbReference type="InterPro" id="IPR038051">
    <property type="entry name" value="XRCC4-like_N_sf"/>
</dbReference>
<proteinExistence type="inferred from homology"/>
<feature type="domain" description="XLF-like N-terminal" evidence="8">
    <location>
        <begin position="7"/>
        <end position="110"/>
    </location>
</feature>
<evidence type="ECO:0000259" key="8">
    <source>
        <dbReference type="Pfam" id="PF09302"/>
    </source>
</evidence>
<keyword evidence="3" id="KW-0238">DNA-binding</keyword>
<evidence type="ECO:0000256" key="4">
    <source>
        <dbReference type="ARBA" id="ARBA00023204"/>
    </source>
</evidence>
<keyword evidence="4" id="KW-0234">DNA repair</keyword>
<dbReference type="Gene3D" id="2.170.210.10">
    <property type="entry name" value="DNA double-strand break repair and VJ recombination XRCC4, N-terminal"/>
    <property type="match status" value="1"/>
</dbReference>
<evidence type="ECO:0000256" key="2">
    <source>
        <dbReference type="ARBA" id="ARBA00022763"/>
    </source>
</evidence>
<dbReference type="PANTHER" id="PTHR32235">
    <property type="entry name" value="NON-HOMOLOGOUS END-JOINING FACTOR 1"/>
    <property type="match status" value="1"/>
</dbReference>
<accession>A0AAV8YG98</accession>
<dbReference type="Gene3D" id="1.10.287.450">
    <property type="entry name" value="Helix hairpin bin"/>
    <property type="match status" value="1"/>
</dbReference>
<dbReference type="InterPro" id="IPR052287">
    <property type="entry name" value="NHEJ_factor"/>
</dbReference>